<dbReference type="EMBL" id="LAVV01011293">
    <property type="protein sequence ID" value="KNZ47951.1"/>
    <property type="molecule type" value="Genomic_DNA"/>
</dbReference>
<proteinExistence type="predicted"/>
<organism evidence="2 3">
    <name type="scientific">Puccinia sorghi</name>
    <dbReference type="NCBI Taxonomy" id="27349"/>
    <lineage>
        <taxon>Eukaryota</taxon>
        <taxon>Fungi</taxon>
        <taxon>Dikarya</taxon>
        <taxon>Basidiomycota</taxon>
        <taxon>Pucciniomycotina</taxon>
        <taxon>Pucciniomycetes</taxon>
        <taxon>Pucciniales</taxon>
        <taxon>Pucciniaceae</taxon>
        <taxon>Puccinia</taxon>
    </lineage>
</organism>
<dbReference type="SUPFAM" id="SSF53098">
    <property type="entry name" value="Ribonuclease H-like"/>
    <property type="match status" value="1"/>
</dbReference>
<dbReference type="GO" id="GO:0003676">
    <property type="term" value="F:nucleic acid binding"/>
    <property type="evidence" value="ECO:0007669"/>
    <property type="project" value="InterPro"/>
</dbReference>
<feature type="domain" description="Retrovirus-related Pol polyprotein from transposon TNT 1-94-like beta-barrel" evidence="1">
    <location>
        <begin position="9"/>
        <end position="54"/>
    </location>
</feature>
<dbReference type="OrthoDB" id="8053277at2759"/>
<dbReference type="InterPro" id="IPR012337">
    <property type="entry name" value="RNaseH-like_sf"/>
</dbReference>
<evidence type="ECO:0000313" key="2">
    <source>
        <dbReference type="EMBL" id="KNZ47951.1"/>
    </source>
</evidence>
<accession>A0A0L6UHE4</accession>
<dbReference type="VEuPathDB" id="FungiDB:VP01_6016g1"/>
<dbReference type="Gene3D" id="3.30.420.10">
    <property type="entry name" value="Ribonuclease H-like superfamily/Ribonuclease H"/>
    <property type="match status" value="1"/>
</dbReference>
<sequence length="187" mass="21490">LGVIRTSSGKETLKIEGIGTIKLINNKLGELLLNQVLYVPDIILNLLSVRCLILEDYDVLSQKRLFEIYKNKYLKVKGLYFGNLPSLNFENVIPSCHLSNTKIFHKSLGHISYSRLRKNLSLHLKIEKTSSKTFEEVHLDLIVPIFLSSQEGHKYILTFVESHSRFCSAIPLKHKSDVFEQLTYMLL</sequence>
<keyword evidence="3" id="KW-1185">Reference proteome</keyword>
<feature type="non-terminal residue" evidence="2">
    <location>
        <position position="1"/>
    </location>
</feature>
<name>A0A0L6UHE4_9BASI</name>
<gene>
    <name evidence="2" type="ORF">VP01_6016g1</name>
</gene>
<evidence type="ECO:0000313" key="3">
    <source>
        <dbReference type="Proteomes" id="UP000037035"/>
    </source>
</evidence>
<dbReference type="InterPro" id="IPR036397">
    <property type="entry name" value="RNaseH_sf"/>
</dbReference>
<dbReference type="AlphaFoldDB" id="A0A0L6UHE4"/>
<comment type="caution">
    <text evidence="2">The sequence shown here is derived from an EMBL/GenBank/DDBJ whole genome shotgun (WGS) entry which is preliminary data.</text>
</comment>
<protein>
    <recommendedName>
        <fullName evidence="1">Retrovirus-related Pol polyprotein from transposon TNT 1-94-like beta-barrel domain-containing protein</fullName>
    </recommendedName>
</protein>
<reference evidence="2 3" key="1">
    <citation type="submission" date="2015-08" db="EMBL/GenBank/DDBJ databases">
        <title>Next Generation Sequencing and Analysis of the Genome of Puccinia sorghi L Schw, the Causal Agent of Maize Common Rust.</title>
        <authorList>
            <person name="Rochi L."/>
            <person name="Burguener G."/>
            <person name="Darino M."/>
            <person name="Turjanski A."/>
            <person name="Kreff E."/>
            <person name="Dieguez M.J."/>
            <person name="Sacco F."/>
        </authorList>
    </citation>
    <scope>NUCLEOTIDE SEQUENCE [LARGE SCALE GENOMIC DNA]</scope>
    <source>
        <strain evidence="2 3">RO10H11247</strain>
    </source>
</reference>
<dbReference type="InterPro" id="IPR054722">
    <property type="entry name" value="PolX-like_BBD"/>
</dbReference>
<dbReference type="Proteomes" id="UP000037035">
    <property type="component" value="Unassembled WGS sequence"/>
</dbReference>
<dbReference type="Pfam" id="PF22936">
    <property type="entry name" value="Pol_BBD"/>
    <property type="match status" value="1"/>
</dbReference>
<evidence type="ECO:0000259" key="1">
    <source>
        <dbReference type="Pfam" id="PF22936"/>
    </source>
</evidence>